<feature type="region of interest" description="Disordered" evidence="1">
    <location>
        <begin position="381"/>
        <end position="403"/>
    </location>
</feature>
<dbReference type="Proteomes" id="UP000830671">
    <property type="component" value="Chromosome 1"/>
</dbReference>
<dbReference type="RefSeq" id="XP_049136213.1">
    <property type="nucleotide sequence ID" value="XM_049280256.1"/>
</dbReference>
<evidence type="ECO:0000313" key="3">
    <source>
        <dbReference type="Proteomes" id="UP000830671"/>
    </source>
</evidence>
<name>A0A9Q8SCI6_9PEZI</name>
<accession>A0A9Q8SCI6</accession>
<protein>
    <submittedName>
        <fullName evidence="2">Uncharacterized protein</fullName>
    </submittedName>
</protein>
<proteinExistence type="predicted"/>
<gene>
    <name evidence="2" type="ORF">CLUP02_01214</name>
</gene>
<organism evidence="2 3">
    <name type="scientific">Colletotrichum lupini</name>
    <dbReference type="NCBI Taxonomy" id="145971"/>
    <lineage>
        <taxon>Eukaryota</taxon>
        <taxon>Fungi</taxon>
        <taxon>Dikarya</taxon>
        <taxon>Ascomycota</taxon>
        <taxon>Pezizomycotina</taxon>
        <taxon>Sordariomycetes</taxon>
        <taxon>Hypocreomycetidae</taxon>
        <taxon>Glomerellales</taxon>
        <taxon>Glomerellaceae</taxon>
        <taxon>Colletotrichum</taxon>
        <taxon>Colletotrichum acutatum species complex</taxon>
    </lineage>
</organism>
<dbReference type="EMBL" id="CP019471">
    <property type="protein sequence ID" value="UQC74563.1"/>
    <property type="molecule type" value="Genomic_DNA"/>
</dbReference>
<dbReference type="GeneID" id="73335266"/>
<feature type="compositionally biased region" description="Low complexity" evidence="1">
    <location>
        <begin position="381"/>
        <end position="391"/>
    </location>
</feature>
<sequence length="736" mass="81290">MAFSGRSTGSSGVMRYLRIRKSYTEELRRLFAFSNCLSLKPWLSYTSTFRGSFINSACPTSPLAHLSCNRLMTHIAFSSRKPEILSQPFPEFGNRRGTECLKTQPHLAGYSGAMILTISEPHPQNVELLAGAVRNRLRTGGLVTFSSMNMQTLRASKEEIGLKSLIRFFNSFSRSRNKSNISSCSWQFLGQEGLKSEIRRHCIASFDNEDIVTLLGDRTKSYLLPRMRRRRLPLKHLRAPKGLQNTSYRRIEKQFSQQHIQPVQHRLSDQEHTNSPSHSPLVVKLSPMPFETVDERGSRLRPAPGPTYPRAEITVETTAVGGNGPGPRLAYRTGIDMRAFTDNISKCQSIKQLALSSKLQYRIHSPASLALHTRAAPKVPITTSPTSQTIPLNPTPNSPVSPRGNVPLSFKMLPETQSETLGYHVNVLHTLATSKTWEILPHANVPSPAPHEILTYSCINQGTGKTTEASLSVHAILPPPQPPGEQKVPPLVVCCTRAHDRAPCISFAYNAHRRRSLLLSACSSSEAVLSASIPCVLRACVFASIVDLQTAGTPSPVCPPRSASRHTSPSLHLFNQPVHLFRVAPRVRVLASLACPSSADVCSWLVPAVNGGRTMADGGAWRRPNHTRLGRMRSVGRHGGWVQGSNSFCRTAGHAGLPFIFFDTIVGHRGGVWDEYRRDRMVDWGDAGISFMSVAPLPITQRVLFVLDKMLRICLVSRFWADERVSSPGFPACPEG</sequence>
<dbReference type="KEGG" id="clup:CLUP02_01214"/>
<evidence type="ECO:0000256" key="1">
    <source>
        <dbReference type="SAM" id="MobiDB-lite"/>
    </source>
</evidence>
<evidence type="ECO:0000313" key="2">
    <source>
        <dbReference type="EMBL" id="UQC74563.1"/>
    </source>
</evidence>
<dbReference type="AlphaFoldDB" id="A0A9Q8SCI6"/>
<keyword evidence="3" id="KW-1185">Reference proteome</keyword>
<reference evidence="2" key="1">
    <citation type="journal article" date="2021" name="Mol. Plant Microbe Interact.">
        <title>Complete Genome Sequence of the Plant-Pathogenic Fungus Colletotrichum lupini.</title>
        <authorList>
            <person name="Baroncelli R."/>
            <person name="Pensec F."/>
            <person name="Da Lio D."/>
            <person name="Boufleur T."/>
            <person name="Vicente I."/>
            <person name="Sarrocco S."/>
            <person name="Picot A."/>
            <person name="Baraldi E."/>
            <person name="Sukno S."/>
            <person name="Thon M."/>
            <person name="Le Floch G."/>
        </authorList>
    </citation>
    <scope>NUCLEOTIDE SEQUENCE</scope>
    <source>
        <strain evidence="2">IMI 504893</strain>
    </source>
</reference>